<proteinExistence type="predicted"/>
<name>A0A0E9RP27_ANGAN</name>
<reference evidence="1" key="2">
    <citation type="journal article" date="2015" name="Fish Shellfish Immunol.">
        <title>Early steps in the European eel (Anguilla anguilla)-Vibrio vulnificus interaction in the gills: Role of the RtxA13 toxin.</title>
        <authorList>
            <person name="Callol A."/>
            <person name="Pajuelo D."/>
            <person name="Ebbesson L."/>
            <person name="Teles M."/>
            <person name="MacKenzie S."/>
            <person name="Amaro C."/>
        </authorList>
    </citation>
    <scope>NUCLEOTIDE SEQUENCE</scope>
</reference>
<sequence>MSRGEQHRDGCPGNLNRIVMPGHHSTIGNLKNALPELFMMFF</sequence>
<dbReference type="AlphaFoldDB" id="A0A0E9RP27"/>
<organism evidence="1">
    <name type="scientific">Anguilla anguilla</name>
    <name type="common">European freshwater eel</name>
    <name type="synonym">Muraena anguilla</name>
    <dbReference type="NCBI Taxonomy" id="7936"/>
    <lineage>
        <taxon>Eukaryota</taxon>
        <taxon>Metazoa</taxon>
        <taxon>Chordata</taxon>
        <taxon>Craniata</taxon>
        <taxon>Vertebrata</taxon>
        <taxon>Euteleostomi</taxon>
        <taxon>Actinopterygii</taxon>
        <taxon>Neopterygii</taxon>
        <taxon>Teleostei</taxon>
        <taxon>Anguilliformes</taxon>
        <taxon>Anguillidae</taxon>
        <taxon>Anguilla</taxon>
    </lineage>
</organism>
<dbReference type="EMBL" id="GBXM01078000">
    <property type="protein sequence ID" value="JAH30577.1"/>
    <property type="molecule type" value="Transcribed_RNA"/>
</dbReference>
<accession>A0A0E9RP27</accession>
<protein>
    <submittedName>
        <fullName evidence="1">Uncharacterized protein</fullName>
    </submittedName>
</protein>
<evidence type="ECO:0000313" key="1">
    <source>
        <dbReference type="EMBL" id="JAH30577.1"/>
    </source>
</evidence>
<reference evidence="1" key="1">
    <citation type="submission" date="2014-11" db="EMBL/GenBank/DDBJ databases">
        <authorList>
            <person name="Amaro Gonzalez C."/>
        </authorList>
    </citation>
    <scope>NUCLEOTIDE SEQUENCE</scope>
</reference>